<dbReference type="HOGENOM" id="CLU_053306_4_0_11"/>
<dbReference type="NCBIfam" id="TIGR00652">
    <property type="entry name" value="DapF"/>
    <property type="match status" value="1"/>
</dbReference>
<evidence type="ECO:0000256" key="5">
    <source>
        <dbReference type="ARBA" id="ARBA00023154"/>
    </source>
</evidence>
<evidence type="ECO:0000256" key="7">
    <source>
        <dbReference type="ARBA" id="ARBA00051712"/>
    </source>
</evidence>
<dbReference type="EMBL" id="CM001466">
    <property type="protein sequence ID" value="EHY88403.1"/>
    <property type="molecule type" value="Genomic_DNA"/>
</dbReference>
<keyword evidence="4 8" id="KW-0028">Amino-acid biosynthesis</keyword>
<keyword evidence="6 8" id="KW-0413">Isomerase</keyword>
<evidence type="ECO:0000256" key="9">
    <source>
        <dbReference type="PROSITE-ProRule" id="PRU10125"/>
    </source>
</evidence>
<protein>
    <recommendedName>
        <fullName evidence="3 8">Diaminopimelate epimerase</fullName>
        <shortName evidence="8">DAP epimerase</shortName>
        <ecNumber evidence="3 8">5.1.1.7</ecNumber>
    </recommendedName>
    <alternativeName>
        <fullName evidence="8">PLP-independent amino acid racemase</fullName>
    </alternativeName>
</protein>
<feature type="active site" evidence="9">
    <location>
        <position position="80"/>
    </location>
</feature>
<dbReference type="PROSITE" id="PS01326">
    <property type="entry name" value="DAP_EPIMERASE"/>
    <property type="match status" value="1"/>
</dbReference>
<organism evidence="10 11">
    <name type="scientific">Saccharomonospora azurea NA-128</name>
    <dbReference type="NCBI Taxonomy" id="882081"/>
    <lineage>
        <taxon>Bacteria</taxon>
        <taxon>Bacillati</taxon>
        <taxon>Actinomycetota</taxon>
        <taxon>Actinomycetes</taxon>
        <taxon>Pseudonocardiales</taxon>
        <taxon>Pseudonocardiaceae</taxon>
        <taxon>Saccharomonospora</taxon>
    </lineage>
</organism>
<dbReference type="Gene3D" id="3.10.310.10">
    <property type="entry name" value="Diaminopimelate Epimerase, Chain A, domain 1"/>
    <property type="match status" value="2"/>
</dbReference>
<dbReference type="PANTHER" id="PTHR31689:SF0">
    <property type="entry name" value="DIAMINOPIMELATE EPIMERASE"/>
    <property type="match status" value="1"/>
</dbReference>
<feature type="active site" description="Proton donor" evidence="8">
    <location>
        <position position="80"/>
    </location>
</feature>
<proteinExistence type="inferred from homology"/>
<feature type="binding site" evidence="8">
    <location>
        <begin position="216"/>
        <end position="217"/>
    </location>
    <ligand>
        <name>substrate</name>
    </ligand>
</feature>
<feature type="binding site" evidence="8">
    <location>
        <begin position="206"/>
        <end position="207"/>
    </location>
    <ligand>
        <name>substrate</name>
    </ligand>
</feature>
<accession>H8G806</accession>
<evidence type="ECO:0000256" key="2">
    <source>
        <dbReference type="ARBA" id="ARBA00010219"/>
    </source>
</evidence>
<gene>
    <name evidence="8" type="primary">dapF</name>
    <name evidence="10" type="ORF">SacazDRAFT_01474</name>
</gene>
<dbReference type="HAMAP" id="MF_00197">
    <property type="entry name" value="DAP_epimerase"/>
    <property type="match status" value="1"/>
</dbReference>
<evidence type="ECO:0000256" key="1">
    <source>
        <dbReference type="ARBA" id="ARBA00005196"/>
    </source>
</evidence>
<dbReference type="AlphaFoldDB" id="H8G806"/>
<comment type="similarity">
    <text evidence="2 8">Belongs to the diaminopimelate epimerase family.</text>
</comment>
<feature type="site" description="Could be important to modulate the pK values of the two catalytic cysteine residues" evidence="8">
    <location>
        <position position="206"/>
    </location>
</feature>
<comment type="subunit">
    <text evidence="8">Homodimer.</text>
</comment>
<dbReference type="GO" id="GO:0005829">
    <property type="term" value="C:cytosol"/>
    <property type="evidence" value="ECO:0007669"/>
    <property type="project" value="TreeGrafter"/>
</dbReference>
<keyword evidence="11" id="KW-1185">Reference proteome</keyword>
<dbReference type="SUPFAM" id="SSF54506">
    <property type="entry name" value="Diaminopimelate epimerase-like"/>
    <property type="match status" value="2"/>
</dbReference>
<reference evidence="10 11" key="1">
    <citation type="journal article" date="2012" name="Stand. Genomic Sci.">
        <title>Genome sequence of the soil bacterium Saccharomonospora azurea type strain (NA-128(T)).</title>
        <authorList>
            <person name="Klenk H.P."/>
            <person name="Held B."/>
            <person name="Lucas S."/>
            <person name="Lapidus A."/>
            <person name="Copeland A."/>
            <person name="Hammon N."/>
            <person name="Pitluck S."/>
            <person name="Goodwin L.A."/>
            <person name="Han C."/>
            <person name="Tapia R."/>
            <person name="Brambilla E.M."/>
            <person name="Potter G."/>
            <person name="Land M."/>
            <person name="Ivanova N."/>
            <person name="Rohde M."/>
            <person name="Goker M."/>
            <person name="Detter J.C."/>
            <person name="Kyrpides N.C."/>
            <person name="Woyke T."/>
        </authorList>
    </citation>
    <scope>NUCLEOTIDE SEQUENCE [LARGE SCALE GENOMIC DNA]</scope>
    <source>
        <strain evidence="10 11">NA-128</strain>
    </source>
</reference>
<comment type="function">
    <text evidence="8">Catalyzes the stereoinversion of LL-2,6-diaminopimelate (L,L-DAP) to meso-diaminopimelate (meso-DAP), a precursor of L-lysine and an essential component of the bacterial peptidoglycan.</text>
</comment>
<dbReference type="GO" id="GO:0009089">
    <property type="term" value="P:lysine biosynthetic process via diaminopimelate"/>
    <property type="evidence" value="ECO:0007669"/>
    <property type="project" value="UniProtKB-UniRule"/>
</dbReference>
<dbReference type="GO" id="GO:0008837">
    <property type="term" value="F:diaminopimelate epimerase activity"/>
    <property type="evidence" value="ECO:0007669"/>
    <property type="project" value="UniProtKB-UniRule"/>
</dbReference>
<keyword evidence="8" id="KW-0963">Cytoplasm</keyword>
<feature type="site" description="Could be important to modulate the pK values of the two catalytic cysteine residues" evidence="8">
    <location>
        <position position="158"/>
    </location>
</feature>
<dbReference type="InterPro" id="IPR001653">
    <property type="entry name" value="DAP_epimerase_DapF"/>
</dbReference>
<evidence type="ECO:0000313" key="11">
    <source>
        <dbReference type="Proteomes" id="UP000004705"/>
    </source>
</evidence>
<dbReference type="Proteomes" id="UP000004705">
    <property type="component" value="Chromosome"/>
</dbReference>
<dbReference type="RefSeq" id="WP_005440092.1">
    <property type="nucleotide sequence ID" value="NZ_CM001466.1"/>
</dbReference>
<keyword evidence="5 8" id="KW-0457">Lysine biosynthesis</keyword>
<dbReference type="InterPro" id="IPR018510">
    <property type="entry name" value="DAP_epimerase_AS"/>
</dbReference>
<comment type="caution">
    <text evidence="8">Lacks conserved residue(s) required for the propagation of feature annotation.</text>
</comment>
<feature type="binding site" evidence="8">
    <location>
        <begin position="81"/>
        <end position="82"/>
    </location>
    <ligand>
        <name>substrate</name>
    </ligand>
</feature>
<evidence type="ECO:0000256" key="8">
    <source>
        <dbReference type="HAMAP-Rule" id="MF_00197"/>
    </source>
</evidence>
<comment type="catalytic activity">
    <reaction evidence="7 8">
        <text>(2S,6S)-2,6-diaminopimelate = meso-2,6-diaminopimelate</text>
        <dbReference type="Rhea" id="RHEA:15393"/>
        <dbReference type="ChEBI" id="CHEBI:57609"/>
        <dbReference type="ChEBI" id="CHEBI:57791"/>
        <dbReference type="EC" id="5.1.1.7"/>
    </reaction>
</comment>
<dbReference type="PANTHER" id="PTHR31689">
    <property type="entry name" value="DIAMINOPIMELATE EPIMERASE, CHLOROPLASTIC"/>
    <property type="match status" value="1"/>
</dbReference>
<feature type="binding site" evidence="8">
    <location>
        <position position="71"/>
    </location>
    <ligand>
        <name>substrate</name>
    </ligand>
</feature>
<feature type="binding site" evidence="8">
    <location>
        <position position="156"/>
    </location>
    <ligand>
        <name>substrate</name>
    </ligand>
</feature>
<feature type="binding site" evidence="8">
    <location>
        <position position="188"/>
    </location>
    <ligand>
        <name>substrate</name>
    </ligand>
</feature>
<name>H8G806_9PSEU</name>
<comment type="pathway">
    <text evidence="1 8">Amino-acid biosynthesis; L-lysine biosynthesis via DAP pathway; DL-2,6-diaminopimelate from LL-2,6-diaminopimelate: step 1/1.</text>
</comment>
<feature type="active site" description="Proton acceptor" evidence="8">
    <location>
        <position position="215"/>
    </location>
</feature>
<evidence type="ECO:0000256" key="3">
    <source>
        <dbReference type="ARBA" id="ARBA00013080"/>
    </source>
</evidence>
<sequence>MAGIEFLKGHGTQNDFVLLPDSDASLELTERRVAALCDRQQGLGADGVLRVVRSEALGLESKGEWFMDYRNADGSIAEMCGNGVRVFARYLVEAGLETGPEFVVGTRAGDRPVRVRPDASGELAVTVHMGPVAVTGTSVAVVDGRQVSGVAVDVGNPHLVSVLDDDVSALDLTRAPRYDAEVFPQGVNLEFVNVLGPDALRMRVHERGVGETRACGTGTVAAVAATLHLRGDDSGEATVDVPGGRVAVTVRQGASTLTGPAVFVAKGELDAAWWNALDWSGH</sequence>
<evidence type="ECO:0000256" key="6">
    <source>
        <dbReference type="ARBA" id="ARBA00023235"/>
    </source>
</evidence>
<comment type="subcellular location">
    <subcellularLocation>
        <location evidence="8">Cytoplasm</location>
    </subcellularLocation>
</comment>
<dbReference type="Pfam" id="PF01678">
    <property type="entry name" value="DAP_epimerase"/>
    <property type="match status" value="2"/>
</dbReference>
<feature type="binding site" evidence="8">
    <location>
        <position position="14"/>
    </location>
    <ligand>
        <name>substrate</name>
    </ligand>
</feature>
<evidence type="ECO:0000256" key="4">
    <source>
        <dbReference type="ARBA" id="ARBA00022605"/>
    </source>
</evidence>
<dbReference type="EC" id="5.1.1.7" evidence="3 8"/>
<dbReference type="OrthoDB" id="9805408at2"/>
<dbReference type="UniPathway" id="UPA00034">
    <property type="reaction ID" value="UER00025"/>
</dbReference>
<evidence type="ECO:0000313" key="10">
    <source>
        <dbReference type="EMBL" id="EHY88403.1"/>
    </source>
</evidence>